<evidence type="ECO:0000313" key="3">
    <source>
        <dbReference type="Proteomes" id="UP000074561"/>
    </source>
</evidence>
<organism evidence="2 3">
    <name type="scientific">Collimonas pratensis</name>
    <dbReference type="NCBI Taxonomy" id="279113"/>
    <lineage>
        <taxon>Bacteria</taxon>
        <taxon>Pseudomonadati</taxon>
        <taxon>Pseudomonadota</taxon>
        <taxon>Betaproteobacteria</taxon>
        <taxon>Burkholderiales</taxon>
        <taxon>Oxalobacteraceae</taxon>
        <taxon>Collimonas</taxon>
    </lineage>
</organism>
<gene>
    <name evidence="2" type="ORF">CPter91_5448</name>
</gene>
<dbReference type="AlphaFoldDB" id="A0A127QCI9"/>
<evidence type="ECO:0000256" key="1">
    <source>
        <dbReference type="SAM" id="MobiDB-lite"/>
    </source>
</evidence>
<dbReference type="KEGG" id="cpra:CPter91_5448"/>
<evidence type="ECO:0000313" key="2">
    <source>
        <dbReference type="EMBL" id="AMP07731.1"/>
    </source>
</evidence>
<accession>A0A127QCI9</accession>
<proteinExistence type="predicted"/>
<dbReference type="Proteomes" id="UP000074561">
    <property type="component" value="Chromosome"/>
</dbReference>
<dbReference type="PATRIC" id="fig|279113.9.peg.5404"/>
<name>A0A127QCI9_9BURK</name>
<reference evidence="2 3" key="1">
    <citation type="submission" date="2015-11" db="EMBL/GenBank/DDBJ databases">
        <title>Exploring the genomic traits of fungus-feeding bacterial genus Collimonas.</title>
        <authorList>
            <person name="Song C."/>
            <person name="Schmidt R."/>
            <person name="de Jager V."/>
            <person name="Krzyzanowska D."/>
            <person name="Jongedijk E."/>
            <person name="Cankar K."/>
            <person name="Beekwilder J."/>
            <person name="van Veen A."/>
            <person name="de Boer W."/>
            <person name="van Veen J.A."/>
            <person name="Garbeva P."/>
        </authorList>
    </citation>
    <scope>NUCLEOTIDE SEQUENCE [LARGE SCALE GENOMIC DNA]</scope>
    <source>
        <strain evidence="2 3">Ter91</strain>
    </source>
</reference>
<dbReference type="EMBL" id="CP013234">
    <property type="protein sequence ID" value="AMP07731.1"/>
    <property type="molecule type" value="Genomic_DNA"/>
</dbReference>
<protein>
    <submittedName>
        <fullName evidence="2">Uncharacterized protein</fullName>
    </submittedName>
</protein>
<feature type="region of interest" description="Disordered" evidence="1">
    <location>
        <begin position="37"/>
        <end position="67"/>
    </location>
</feature>
<sequence>MVHFQFEKYHNDAMVQSAIYLFRRAGSTAFKLYKTNSKNKSFSQKKELPEQLRSQSSAATLKRNHRR</sequence>